<dbReference type="HAMAP" id="MF_00047">
    <property type="entry name" value="Dala_Dala_lig"/>
    <property type="match status" value="1"/>
</dbReference>
<feature type="domain" description="ATP-grasp" evidence="22">
    <location>
        <begin position="113"/>
        <end position="308"/>
    </location>
</feature>
<accession>A0A520MP83</accession>
<evidence type="ECO:0000256" key="2">
    <source>
        <dbReference type="ARBA" id="ARBA00003921"/>
    </source>
</evidence>
<feature type="binding site" evidence="20">
    <location>
        <position position="262"/>
    </location>
    <ligand>
        <name>Mg(2+)</name>
        <dbReference type="ChEBI" id="CHEBI:18420"/>
        <label>1</label>
    </ligand>
</feature>
<evidence type="ECO:0000256" key="1">
    <source>
        <dbReference type="ARBA" id="ARBA00001936"/>
    </source>
</evidence>
<evidence type="ECO:0000256" key="5">
    <source>
        <dbReference type="ARBA" id="ARBA00010871"/>
    </source>
</evidence>
<evidence type="ECO:0000256" key="15">
    <source>
        <dbReference type="ARBA" id="ARBA00023211"/>
    </source>
</evidence>
<evidence type="ECO:0000256" key="7">
    <source>
        <dbReference type="ARBA" id="ARBA00022490"/>
    </source>
</evidence>
<dbReference type="GO" id="GO:0009252">
    <property type="term" value="P:peptidoglycan biosynthetic process"/>
    <property type="evidence" value="ECO:0007669"/>
    <property type="project" value="UniProtKB-UniRule"/>
</dbReference>
<dbReference type="InterPro" id="IPR011095">
    <property type="entry name" value="Dala_Dala_lig_C"/>
</dbReference>
<dbReference type="Gene3D" id="3.30.1490.20">
    <property type="entry name" value="ATP-grasp fold, A domain"/>
    <property type="match status" value="1"/>
</dbReference>
<evidence type="ECO:0000313" key="23">
    <source>
        <dbReference type="EMBL" id="RZO23015.1"/>
    </source>
</evidence>
<organism evidence="23 24">
    <name type="scientific">SAR92 clade bacterium</name>
    <dbReference type="NCBI Taxonomy" id="2315479"/>
    <lineage>
        <taxon>Bacteria</taxon>
        <taxon>Pseudomonadati</taxon>
        <taxon>Pseudomonadota</taxon>
        <taxon>Gammaproteobacteria</taxon>
        <taxon>Cellvibrionales</taxon>
        <taxon>Porticoccaceae</taxon>
        <taxon>SAR92 clade</taxon>
    </lineage>
</organism>
<feature type="active site" evidence="19">
    <location>
        <position position="286"/>
    </location>
</feature>
<protein>
    <recommendedName>
        <fullName evidence="6 18">D-alanine--D-alanine ligase</fullName>
        <ecNumber evidence="6 18">6.3.2.4</ecNumber>
    </recommendedName>
    <alternativeName>
        <fullName evidence="18">D-Ala-D-Ala ligase</fullName>
    </alternativeName>
    <alternativeName>
        <fullName evidence="18">D-alanylalanine synthetase</fullName>
    </alternativeName>
</protein>
<dbReference type="NCBIfam" id="NF002378">
    <property type="entry name" value="PRK01372.1"/>
    <property type="match status" value="1"/>
</dbReference>
<dbReference type="InterPro" id="IPR011761">
    <property type="entry name" value="ATP-grasp"/>
</dbReference>
<comment type="catalytic activity">
    <reaction evidence="17 18">
        <text>2 D-alanine + ATP = D-alanyl-D-alanine + ADP + phosphate + H(+)</text>
        <dbReference type="Rhea" id="RHEA:11224"/>
        <dbReference type="ChEBI" id="CHEBI:15378"/>
        <dbReference type="ChEBI" id="CHEBI:30616"/>
        <dbReference type="ChEBI" id="CHEBI:43474"/>
        <dbReference type="ChEBI" id="CHEBI:57416"/>
        <dbReference type="ChEBI" id="CHEBI:57822"/>
        <dbReference type="ChEBI" id="CHEBI:456216"/>
        <dbReference type="EC" id="6.3.2.4"/>
    </reaction>
</comment>
<gene>
    <name evidence="18" type="primary">ddl</name>
    <name evidence="23" type="ORF">EVB03_01230</name>
</gene>
<dbReference type="GO" id="GO:0005829">
    <property type="term" value="C:cytosol"/>
    <property type="evidence" value="ECO:0007669"/>
    <property type="project" value="TreeGrafter"/>
</dbReference>
<dbReference type="GO" id="GO:0005524">
    <property type="term" value="F:ATP binding"/>
    <property type="evidence" value="ECO:0007669"/>
    <property type="project" value="UniProtKB-UniRule"/>
</dbReference>
<dbReference type="GO" id="GO:0008716">
    <property type="term" value="F:D-alanine-D-alanine ligase activity"/>
    <property type="evidence" value="ECO:0007669"/>
    <property type="project" value="UniProtKB-UniRule"/>
</dbReference>
<dbReference type="Pfam" id="PF07478">
    <property type="entry name" value="Dala_Dala_lig_C"/>
    <property type="match status" value="1"/>
</dbReference>
<comment type="function">
    <text evidence="2 18">Cell wall formation.</text>
</comment>
<keyword evidence="14 18" id="KW-0573">Peptidoglycan synthesis</keyword>
<dbReference type="PANTHER" id="PTHR23132:SF23">
    <property type="entry name" value="D-ALANINE--D-ALANINE LIGASE B"/>
    <property type="match status" value="1"/>
</dbReference>
<evidence type="ECO:0000256" key="10">
    <source>
        <dbReference type="ARBA" id="ARBA00022741"/>
    </source>
</evidence>
<keyword evidence="12 20" id="KW-0460">Magnesium</keyword>
<evidence type="ECO:0000256" key="17">
    <source>
        <dbReference type="ARBA" id="ARBA00047614"/>
    </source>
</evidence>
<dbReference type="EC" id="6.3.2.4" evidence="6 18"/>
<dbReference type="PROSITE" id="PS00844">
    <property type="entry name" value="DALA_DALA_LIGASE_2"/>
    <property type="match status" value="1"/>
</dbReference>
<dbReference type="Pfam" id="PF01820">
    <property type="entry name" value="Dala_Dala_lig_N"/>
    <property type="match status" value="1"/>
</dbReference>
<evidence type="ECO:0000259" key="22">
    <source>
        <dbReference type="PROSITE" id="PS50975"/>
    </source>
</evidence>
<comment type="subcellular location">
    <subcellularLocation>
        <location evidence="3 18">Cytoplasm</location>
    </subcellularLocation>
</comment>
<dbReference type="PIRSF" id="PIRSF039102">
    <property type="entry name" value="Ddl/VanB"/>
    <property type="match status" value="1"/>
</dbReference>
<keyword evidence="15 20" id="KW-0464">Manganese</keyword>
<dbReference type="GO" id="GO:0008360">
    <property type="term" value="P:regulation of cell shape"/>
    <property type="evidence" value="ECO:0007669"/>
    <property type="project" value="UniProtKB-KW"/>
</dbReference>
<comment type="cofactor">
    <cofactor evidence="20">
        <name>Mg(2+)</name>
        <dbReference type="ChEBI" id="CHEBI:18420"/>
    </cofactor>
    <cofactor evidence="20">
        <name>Mn(2+)</name>
        <dbReference type="ChEBI" id="CHEBI:29035"/>
    </cofactor>
    <text evidence="20">Binds 2 magnesium or manganese ions per subunit.</text>
</comment>
<evidence type="ECO:0000256" key="18">
    <source>
        <dbReference type="HAMAP-Rule" id="MF_00047"/>
    </source>
</evidence>
<comment type="caution">
    <text evidence="23">The sequence shown here is derived from an EMBL/GenBank/DDBJ whole genome shotgun (WGS) entry which is preliminary data.</text>
</comment>
<evidence type="ECO:0000256" key="19">
    <source>
        <dbReference type="PIRSR" id="PIRSR039102-1"/>
    </source>
</evidence>
<keyword evidence="11 21" id="KW-0067">ATP-binding</keyword>
<keyword evidence="13 18" id="KW-0133">Cell shape</keyword>
<comment type="pathway">
    <text evidence="4 18">Cell wall biogenesis; peptidoglycan biosynthesis.</text>
</comment>
<keyword evidence="7 18" id="KW-0963">Cytoplasm</keyword>
<evidence type="ECO:0000256" key="9">
    <source>
        <dbReference type="ARBA" id="ARBA00022723"/>
    </source>
</evidence>
<dbReference type="UniPathway" id="UPA00219"/>
<dbReference type="PANTHER" id="PTHR23132">
    <property type="entry name" value="D-ALANINE--D-ALANINE LIGASE"/>
    <property type="match status" value="1"/>
</dbReference>
<feature type="binding site" evidence="20">
    <location>
        <position position="277"/>
    </location>
    <ligand>
        <name>Mg(2+)</name>
        <dbReference type="ChEBI" id="CHEBI:18420"/>
        <label>2</label>
    </ligand>
</feature>
<dbReference type="FunFam" id="3.30.470.20:FF:000008">
    <property type="entry name" value="D-alanine--D-alanine ligase"/>
    <property type="match status" value="1"/>
</dbReference>
<evidence type="ECO:0000256" key="21">
    <source>
        <dbReference type="PROSITE-ProRule" id="PRU00409"/>
    </source>
</evidence>
<dbReference type="GO" id="GO:0046872">
    <property type="term" value="F:metal ion binding"/>
    <property type="evidence" value="ECO:0007669"/>
    <property type="project" value="UniProtKB-KW"/>
</dbReference>
<feature type="binding site" evidence="20">
    <location>
        <position position="275"/>
    </location>
    <ligand>
        <name>Mg(2+)</name>
        <dbReference type="ChEBI" id="CHEBI:18420"/>
        <label>2</label>
    </ligand>
</feature>
<dbReference type="PROSITE" id="PS50975">
    <property type="entry name" value="ATP_GRASP"/>
    <property type="match status" value="1"/>
</dbReference>
<evidence type="ECO:0000256" key="6">
    <source>
        <dbReference type="ARBA" id="ARBA00012216"/>
    </source>
</evidence>
<evidence type="ECO:0000256" key="13">
    <source>
        <dbReference type="ARBA" id="ARBA00022960"/>
    </source>
</evidence>
<feature type="active site" evidence="19">
    <location>
        <position position="27"/>
    </location>
</feature>
<keyword evidence="8 18" id="KW-0436">Ligase</keyword>
<feature type="active site" evidence="19">
    <location>
        <position position="155"/>
    </location>
</feature>
<dbReference type="InterPro" id="IPR005905">
    <property type="entry name" value="D_ala_D_ala"/>
</dbReference>
<comment type="similarity">
    <text evidence="5 18">Belongs to the D-alanine--D-alanine ligase family.</text>
</comment>
<evidence type="ECO:0000313" key="24">
    <source>
        <dbReference type="Proteomes" id="UP000315889"/>
    </source>
</evidence>
<comment type="cofactor">
    <cofactor evidence="1">
        <name>Mn(2+)</name>
        <dbReference type="ChEBI" id="CHEBI:29035"/>
    </cofactor>
</comment>
<dbReference type="SUPFAM" id="SSF52440">
    <property type="entry name" value="PreATP-grasp domain"/>
    <property type="match status" value="1"/>
</dbReference>
<evidence type="ECO:0000256" key="20">
    <source>
        <dbReference type="PIRSR" id="PIRSR039102-3"/>
    </source>
</evidence>
<dbReference type="GO" id="GO:0071555">
    <property type="term" value="P:cell wall organization"/>
    <property type="evidence" value="ECO:0007669"/>
    <property type="project" value="UniProtKB-KW"/>
</dbReference>
<keyword evidence="16 18" id="KW-0961">Cell wall biogenesis/degradation</keyword>
<proteinExistence type="inferred from homology"/>
<dbReference type="NCBIfam" id="TIGR01205">
    <property type="entry name" value="D_ala_D_alaTIGR"/>
    <property type="match status" value="1"/>
</dbReference>
<sequence length="312" mass="34027">MTTHLKNSRDVSQFGRVGLLYGGTSSEREISLMSGEAVYEALINMGVETLLIDAQDDIATQLADYDLDRIFIALHGPGGEDGKLQRTLEGLKIPYTGSGVLASELAMDKKRCKELWRDIGLPTTDFFLLHKDTHWSEALDALGGKAMVKPASEGSSIGMSRVENANELKAAWLHAANYDAVVIAEPLLEGEEYTVAILGDQVLPSIRIRSNEIFYDYQAKYFSDETAYFCPSGLSPDKENELQKLSLDAFNSLGCEGWGRVDLMADSSGAFQLLEVNTVPGMTSHSLVPMAAIAAGMDFDQLVFGILEASIR</sequence>
<evidence type="ECO:0000256" key="3">
    <source>
        <dbReference type="ARBA" id="ARBA00004496"/>
    </source>
</evidence>
<evidence type="ECO:0000256" key="11">
    <source>
        <dbReference type="ARBA" id="ARBA00022840"/>
    </source>
</evidence>
<dbReference type="Gene3D" id="3.40.50.20">
    <property type="match status" value="1"/>
</dbReference>
<dbReference type="InterPro" id="IPR013815">
    <property type="entry name" value="ATP_grasp_subdomain_1"/>
</dbReference>
<dbReference type="InterPro" id="IPR016185">
    <property type="entry name" value="PreATP-grasp_dom_sf"/>
</dbReference>
<dbReference type="InterPro" id="IPR011127">
    <property type="entry name" value="Dala_Dala_lig_N"/>
</dbReference>
<evidence type="ECO:0000256" key="8">
    <source>
        <dbReference type="ARBA" id="ARBA00022598"/>
    </source>
</evidence>
<dbReference type="InterPro" id="IPR000291">
    <property type="entry name" value="D-Ala_lig_Van_CS"/>
</dbReference>
<name>A0A520MP83_9GAMM</name>
<evidence type="ECO:0000256" key="12">
    <source>
        <dbReference type="ARBA" id="ARBA00022842"/>
    </source>
</evidence>
<keyword evidence="10 21" id="KW-0547">Nucleotide-binding</keyword>
<dbReference type="AlphaFoldDB" id="A0A520MP83"/>
<reference evidence="23 24" key="1">
    <citation type="submission" date="2019-02" db="EMBL/GenBank/DDBJ databases">
        <title>Prokaryotic population dynamics and viral predation in marine succession experiment using metagenomics: the confinement effect.</title>
        <authorList>
            <person name="Haro-Moreno J.M."/>
            <person name="Rodriguez-Valera F."/>
            <person name="Lopez-Perez M."/>
        </authorList>
    </citation>
    <scope>NUCLEOTIDE SEQUENCE [LARGE SCALE GENOMIC DNA]</scope>
    <source>
        <strain evidence="23">MED-G170</strain>
    </source>
</reference>
<evidence type="ECO:0000256" key="4">
    <source>
        <dbReference type="ARBA" id="ARBA00004752"/>
    </source>
</evidence>
<keyword evidence="9 20" id="KW-0479">Metal-binding</keyword>
<evidence type="ECO:0000256" key="16">
    <source>
        <dbReference type="ARBA" id="ARBA00023316"/>
    </source>
</evidence>
<dbReference type="Gene3D" id="3.30.470.20">
    <property type="entry name" value="ATP-grasp fold, B domain"/>
    <property type="match status" value="1"/>
</dbReference>
<feature type="binding site" evidence="20">
    <location>
        <position position="275"/>
    </location>
    <ligand>
        <name>Mg(2+)</name>
        <dbReference type="ChEBI" id="CHEBI:18420"/>
        <label>1</label>
    </ligand>
</feature>
<dbReference type="Proteomes" id="UP000315889">
    <property type="component" value="Unassembled WGS sequence"/>
</dbReference>
<dbReference type="EMBL" id="SHBP01000001">
    <property type="protein sequence ID" value="RZO23015.1"/>
    <property type="molecule type" value="Genomic_DNA"/>
</dbReference>
<dbReference type="SUPFAM" id="SSF56059">
    <property type="entry name" value="Glutathione synthetase ATP-binding domain-like"/>
    <property type="match status" value="1"/>
</dbReference>
<evidence type="ECO:0000256" key="14">
    <source>
        <dbReference type="ARBA" id="ARBA00022984"/>
    </source>
</evidence>